<protein>
    <submittedName>
        <fullName evidence="1">Uncharacterized protein</fullName>
    </submittedName>
</protein>
<evidence type="ECO:0000313" key="2">
    <source>
        <dbReference type="Proteomes" id="UP000729402"/>
    </source>
</evidence>
<reference evidence="1" key="2">
    <citation type="submission" date="2021-02" db="EMBL/GenBank/DDBJ databases">
        <authorList>
            <person name="Kimball J.A."/>
            <person name="Haas M.W."/>
            <person name="Macchietto M."/>
            <person name="Kono T."/>
            <person name="Duquette J."/>
            <person name="Shao M."/>
        </authorList>
    </citation>
    <scope>NUCLEOTIDE SEQUENCE</scope>
    <source>
        <tissue evidence="1">Fresh leaf tissue</tissue>
    </source>
</reference>
<comment type="caution">
    <text evidence="1">The sequence shown here is derived from an EMBL/GenBank/DDBJ whole genome shotgun (WGS) entry which is preliminary data.</text>
</comment>
<accession>A0A8J5RDS4</accession>
<dbReference type="OrthoDB" id="1166717at2759"/>
<proteinExistence type="predicted"/>
<keyword evidence="2" id="KW-1185">Reference proteome</keyword>
<evidence type="ECO:0000313" key="1">
    <source>
        <dbReference type="EMBL" id="KAG8047502.1"/>
    </source>
</evidence>
<reference evidence="1" key="1">
    <citation type="journal article" date="2021" name="bioRxiv">
        <title>Whole Genome Assembly and Annotation of Northern Wild Rice, Zizania palustris L., Supports a Whole Genome Duplication in the Zizania Genus.</title>
        <authorList>
            <person name="Haas M."/>
            <person name="Kono T."/>
            <person name="Macchietto M."/>
            <person name="Millas R."/>
            <person name="McGilp L."/>
            <person name="Shao M."/>
            <person name="Duquette J."/>
            <person name="Hirsch C.N."/>
            <person name="Kimball J."/>
        </authorList>
    </citation>
    <scope>NUCLEOTIDE SEQUENCE</scope>
    <source>
        <tissue evidence="1">Fresh leaf tissue</tissue>
    </source>
</reference>
<dbReference type="EMBL" id="JAAALK010000290">
    <property type="protein sequence ID" value="KAG8047502.1"/>
    <property type="molecule type" value="Genomic_DNA"/>
</dbReference>
<dbReference type="Proteomes" id="UP000729402">
    <property type="component" value="Unassembled WGS sequence"/>
</dbReference>
<gene>
    <name evidence="1" type="ORF">GUJ93_ZPchr0008g12771</name>
</gene>
<dbReference type="AlphaFoldDB" id="A0A8J5RDS4"/>
<sequence>MLAGTLPYGLSSRQVESAFALPMAPLLVYHDQQQALTPQTPTAWNSWTGSWDQQSLANSFNTMTLTPRAITTWDVDSGASNHMTLDSGNISMFRPPTSAIPSSIIVGNGSILPVTSVGD</sequence>
<name>A0A8J5RDS4_ZIZPA</name>
<organism evidence="1 2">
    <name type="scientific">Zizania palustris</name>
    <name type="common">Northern wild rice</name>
    <dbReference type="NCBI Taxonomy" id="103762"/>
    <lineage>
        <taxon>Eukaryota</taxon>
        <taxon>Viridiplantae</taxon>
        <taxon>Streptophyta</taxon>
        <taxon>Embryophyta</taxon>
        <taxon>Tracheophyta</taxon>
        <taxon>Spermatophyta</taxon>
        <taxon>Magnoliopsida</taxon>
        <taxon>Liliopsida</taxon>
        <taxon>Poales</taxon>
        <taxon>Poaceae</taxon>
        <taxon>BOP clade</taxon>
        <taxon>Oryzoideae</taxon>
        <taxon>Oryzeae</taxon>
        <taxon>Zizaniinae</taxon>
        <taxon>Zizania</taxon>
    </lineage>
</organism>